<dbReference type="InterPro" id="IPR025724">
    <property type="entry name" value="GAG-pre-integrase_dom"/>
</dbReference>
<dbReference type="PANTHER" id="PTHR42648:SF11">
    <property type="entry name" value="TRANSPOSON TY4-P GAG-POL POLYPROTEIN"/>
    <property type="match status" value="1"/>
</dbReference>
<dbReference type="GO" id="GO:0004519">
    <property type="term" value="F:endonuclease activity"/>
    <property type="evidence" value="ECO:0007669"/>
    <property type="project" value="UniProtKB-KW"/>
</dbReference>
<keyword evidence="14" id="KW-0808">Transferase</keyword>
<dbReference type="Pfam" id="PF25597">
    <property type="entry name" value="SH3_retrovirus"/>
    <property type="match status" value="1"/>
</dbReference>
<gene>
    <name evidence="22" type="ORF">Pfra01_000647900</name>
</gene>
<evidence type="ECO:0000256" key="12">
    <source>
        <dbReference type="ARBA" id="ARBA00022908"/>
    </source>
</evidence>
<proteinExistence type="predicted"/>
<dbReference type="GO" id="GO:0006508">
    <property type="term" value="P:proteolysis"/>
    <property type="evidence" value="ECO:0007669"/>
    <property type="project" value="UniProtKB-KW"/>
</dbReference>
<dbReference type="GO" id="GO:0005524">
    <property type="term" value="F:ATP binding"/>
    <property type="evidence" value="ECO:0007669"/>
    <property type="project" value="UniProtKB-KW"/>
</dbReference>
<keyword evidence="17" id="KW-0511">Multifunctional enzyme</keyword>
<keyword evidence="14" id="KW-0548">Nucleotidyltransferase</keyword>
<keyword evidence="8" id="KW-0255">Endonuclease</keyword>
<keyword evidence="3" id="KW-0645">Protease</keyword>
<organism evidence="22 23">
    <name type="scientific">Phytophthora fragariaefolia</name>
    <dbReference type="NCBI Taxonomy" id="1490495"/>
    <lineage>
        <taxon>Eukaryota</taxon>
        <taxon>Sar</taxon>
        <taxon>Stramenopiles</taxon>
        <taxon>Oomycota</taxon>
        <taxon>Peronosporomycetes</taxon>
        <taxon>Peronosporales</taxon>
        <taxon>Peronosporaceae</taxon>
        <taxon>Phytophthora</taxon>
    </lineage>
</organism>
<dbReference type="EMBL" id="BSXT01000548">
    <property type="protein sequence ID" value="GMF29833.1"/>
    <property type="molecule type" value="Genomic_DNA"/>
</dbReference>
<dbReference type="InterPro" id="IPR001584">
    <property type="entry name" value="Integrase_cat-core"/>
</dbReference>
<dbReference type="GO" id="GO:0003887">
    <property type="term" value="F:DNA-directed DNA polymerase activity"/>
    <property type="evidence" value="ECO:0007669"/>
    <property type="project" value="UniProtKB-KW"/>
</dbReference>
<keyword evidence="5" id="KW-0479">Metal-binding</keyword>
<dbReference type="GO" id="GO:0003676">
    <property type="term" value="F:nucleic acid binding"/>
    <property type="evidence" value="ECO:0007669"/>
    <property type="project" value="InterPro"/>
</dbReference>
<dbReference type="SUPFAM" id="SSF56672">
    <property type="entry name" value="DNA/RNA polymerases"/>
    <property type="match status" value="1"/>
</dbReference>
<feature type="region of interest" description="Disordered" evidence="19">
    <location>
        <begin position="719"/>
        <end position="791"/>
    </location>
</feature>
<keyword evidence="9" id="KW-0378">Hydrolase</keyword>
<dbReference type="SUPFAM" id="SSF57756">
    <property type="entry name" value="Retrovirus zinc finger-like domains"/>
    <property type="match status" value="1"/>
</dbReference>
<dbReference type="SUPFAM" id="SSF53098">
    <property type="entry name" value="Ribonuclease H-like"/>
    <property type="match status" value="1"/>
</dbReference>
<dbReference type="PROSITE" id="PS50994">
    <property type="entry name" value="INTEGRASE"/>
    <property type="match status" value="1"/>
</dbReference>
<dbReference type="InterPro" id="IPR043502">
    <property type="entry name" value="DNA/RNA_pol_sf"/>
</dbReference>
<dbReference type="GO" id="GO:0008270">
    <property type="term" value="F:zinc ion binding"/>
    <property type="evidence" value="ECO:0007669"/>
    <property type="project" value="UniProtKB-KW"/>
</dbReference>
<evidence type="ECO:0000256" key="19">
    <source>
        <dbReference type="SAM" id="MobiDB-lite"/>
    </source>
</evidence>
<reference evidence="22" key="1">
    <citation type="submission" date="2023-04" db="EMBL/GenBank/DDBJ databases">
        <title>Phytophthora fragariaefolia NBRC 109709.</title>
        <authorList>
            <person name="Ichikawa N."/>
            <person name="Sato H."/>
            <person name="Tonouchi N."/>
        </authorList>
    </citation>
    <scope>NUCLEOTIDE SEQUENCE</scope>
    <source>
        <strain evidence="22">NBRC 109709</strain>
    </source>
</reference>
<dbReference type="InterPro" id="IPR036875">
    <property type="entry name" value="Znf_CCHC_sf"/>
</dbReference>
<keyword evidence="10" id="KW-0067">ATP-binding</keyword>
<dbReference type="OrthoDB" id="166608at2759"/>
<evidence type="ECO:0000256" key="3">
    <source>
        <dbReference type="ARBA" id="ARBA00022670"/>
    </source>
</evidence>
<name>A0A9W6UBL3_9STRA</name>
<comment type="function">
    <text evidence="1">The aspartyl protease (PR) mediates the proteolytic cleavages of the Gag and Gag-Pol polyproteins after assembly of the VLP.</text>
</comment>
<dbReference type="CDD" id="cd09272">
    <property type="entry name" value="RNase_HI_RT_Ty1"/>
    <property type="match status" value="1"/>
</dbReference>
<keyword evidence="12" id="KW-0229">DNA integration</keyword>
<dbReference type="InterPro" id="IPR001878">
    <property type="entry name" value="Znf_CCHC"/>
</dbReference>
<dbReference type="GO" id="GO:0004190">
    <property type="term" value="F:aspartic-type endopeptidase activity"/>
    <property type="evidence" value="ECO:0007669"/>
    <property type="project" value="UniProtKB-KW"/>
</dbReference>
<dbReference type="GO" id="GO:0006310">
    <property type="term" value="P:DNA recombination"/>
    <property type="evidence" value="ECO:0007669"/>
    <property type="project" value="UniProtKB-KW"/>
</dbReference>
<evidence type="ECO:0000256" key="17">
    <source>
        <dbReference type="ARBA" id="ARBA00023268"/>
    </source>
</evidence>
<evidence type="ECO:0000256" key="1">
    <source>
        <dbReference type="ARBA" id="ARBA00002180"/>
    </source>
</evidence>
<evidence type="ECO:0000256" key="15">
    <source>
        <dbReference type="ARBA" id="ARBA00023113"/>
    </source>
</evidence>
<dbReference type="GO" id="GO:0015074">
    <property type="term" value="P:DNA integration"/>
    <property type="evidence" value="ECO:0007669"/>
    <property type="project" value="UniProtKB-KW"/>
</dbReference>
<keyword evidence="18" id="KW-0862">Zinc</keyword>
<dbReference type="Pfam" id="PF14223">
    <property type="entry name" value="Retrotran_gag_2"/>
    <property type="match status" value="1"/>
</dbReference>
<feature type="compositionally biased region" description="Basic and acidic residues" evidence="19">
    <location>
        <begin position="742"/>
        <end position="757"/>
    </location>
</feature>
<keyword evidence="13" id="KW-0695">RNA-directed DNA polymerase</keyword>
<dbReference type="Gene3D" id="4.10.60.10">
    <property type="entry name" value="Zinc finger, CCHC-type"/>
    <property type="match status" value="1"/>
</dbReference>
<feature type="compositionally biased region" description="Gly residues" evidence="19">
    <location>
        <begin position="240"/>
        <end position="256"/>
    </location>
</feature>
<comment type="caution">
    <text evidence="22">The sequence shown here is derived from an EMBL/GenBank/DDBJ whole genome shotgun (WGS) entry which is preliminary data.</text>
</comment>
<dbReference type="Pfam" id="PF00665">
    <property type="entry name" value="rve"/>
    <property type="match status" value="1"/>
</dbReference>
<feature type="domain" description="CCHC-type" evidence="20">
    <location>
        <begin position="263"/>
        <end position="279"/>
    </location>
</feature>
<dbReference type="Proteomes" id="UP001165121">
    <property type="component" value="Unassembled WGS sequence"/>
</dbReference>
<feature type="region of interest" description="Disordered" evidence="19">
    <location>
        <begin position="237"/>
        <end position="256"/>
    </location>
</feature>
<evidence type="ECO:0000256" key="2">
    <source>
        <dbReference type="ARBA" id="ARBA00022612"/>
    </source>
</evidence>
<evidence type="ECO:0000256" key="7">
    <source>
        <dbReference type="ARBA" id="ARBA00022750"/>
    </source>
</evidence>
<evidence type="ECO:0000256" key="18">
    <source>
        <dbReference type="PROSITE-ProRule" id="PRU00047"/>
    </source>
</evidence>
<evidence type="ECO:0000256" key="4">
    <source>
        <dbReference type="ARBA" id="ARBA00022722"/>
    </source>
</evidence>
<keyword evidence="2" id="KW-1188">Viral release from host cell</keyword>
<evidence type="ECO:0000256" key="9">
    <source>
        <dbReference type="ARBA" id="ARBA00022801"/>
    </source>
</evidence>
<keyword evidence="4" id="KW-0540">Nuclease</keyword>
<dbReference type="PROSITE" id="PS50158">
    <property type="entry name" value="ZF_CCHC"/>
    <property type="match status" value="1"/>
</dbReference>
<evidence type="ECO:0000256" key="8">
    <source>
        <dbReference type="ARBA" id="ARBA00022759"/>
    </source>
</evidence>
<dbReference type="InterPro" id="IPR013103">
    <property type="entry name" value="RVT_2"/>
</dbReference>
<dbReference type="Pfam" id="PF22936">
    <property type="entry name" value="Pol_BBD"/>
    <property type="match status" value="1"/>
</dbReference>
<evidence type="ECO:0000256" key="14">
    <source>
        <dbReference type="ARBA" id="ARBA00022932"/>
    </source>
</evidence>
<evidence type="ECO:0000256" key="16">
    <source>
        <dbReference type="ARBA" id="ARBA00023172"/>
    </source>
</evidence>
<dbReference type="InterPro" id="IPR012337">
    <property type="entry name" value="RNaseH-like_sf"/>
</dbReference>
<sequence length="1337" mass="149637">MTPTRWLVQELGKTCLQKQNHAEDKKDKHAITFRRTSRTALVNTNPLTTAFAFNSTSSSSTVQYAHDAGSQGFVGACGGWQGGEEITEAWIVNDAKALGIIAQGVEIQHQTKIRSATRAMQAWNTLREYYNRATLHNRVAMTKRLHEFKMGDGSSMAMRLDAFDELVVGLQTLGEPIDDARQLVVLLSSLPSEYELIASILENAKDITLNDVKEKLLKEHERLQKKETTERAFKANAGRFNGGRGNGRKGNGPRKNGGGFKGKCFTCNQVGHVKRDCPEWNGGSAGDAVFAVSEERLAGWLIDSGATSHMTPHRGDLFNFECIDTGMEVTIAGGKKLRVAGKGTVKLTGLDGKRMGVEFQRTSCVIWGKTSAVALGKKIGKAYVLDCQQEDARFVEYAGADGQWLLWHARMGHPSENGLRKTLHATDGMPTVHRDIKTLCGGCMKGKQTVAAFPSRSRTKTSRVLELVHTDVMGPMKTLSKGGAKYVLTLVDDHSRYVVAYFMKKKSEVACNLKEFKAFYETQWGERLKCIRSDNGTEFVNGTVAELCRRNGIMHQRSVPYSPQQNGVAERMNRTIMEKARSMLYYKGVSTEWWAEAVSTAVYLINRSSNAHADATLYELGFMVKPRMDHLRVFGSQGYAHIDDVNRTKLEPKSFMCMFLGYADNVKGYLMFDLERSKIMVSRSVQLDEREVNADGNGGRAIQDIEMDEVEPEQEVLRLPPPNRPVSTGLELTEYRPPPQTYHEDQLVFRPETERTRRSQGPVFLLEGGLDLNEEGKSEGSDGPPSPKRARIDQDGLIAEAVLAYAASIVEAADPPSTYAQAMASDEAAAWRKAMKPELRSHERNATWTLVPRGMDTRPIGCRWVFAKKRDENGRVIRYKARLVAKGFKQKFGVDFFETYSPVANMNSIRVVLAVCVTDAYVMEQLDADTAFLNSDLVDRVFMEVPFGIENARNYVCRLDKAIYGLKQAANAWNKTIHRVFLKNGFKSCGADQCVYVKRTQHGFVYVCLYVDNMIIAAKTHKEVQEVKEALNAAFKMKELGPAKFILGMEIDHDQNAETLMIKKTRYIDDVAERFGQQNAKTVENPCTSNLKLSKKQSPGTERDRTEMRSRPYRSLIGCLLYITTCTRPDVAIVVTQLSRFLENPGLQHWKAAIRVLRYLKSTREHGIVYQGSSGKVTVEAFTDADWGSNTDDRRSVSGVMVTIGNGPVVFKSKHQRPVALSSAEAEYMALSLCVQEVPWTRSILKDMGKEQEDATQIWEDNQGAIALAQNAGYHARTKHVDIRHHSIRENVENGTVQVDYIDTKRRLADMLTKPLGTKTLKYLRESTGVKSKITEQ</sequence>
<dbReference type="Pfam" id="PF13976">
    <property type="entry name" value="gag_pre-integrs"/>
    <property type="match status" value="1"/>
</dbReference>
<keyword evidence="15" id="KW-0917">Virion maturation</keyword>
<evidence type="ECO:0000313" key="22">
    <source>
        <dbReference type="EMBL" id="GMF29833.1"/>
    </source>
</evidence>
<accession>A0A9W6UBL3</accession>
<evidence type="ECO:0000256" key="13">
    <source>
        <dbReference type="ARBA" id="ARBA00022918"/>
    </source>
</evidence>
<feature type="domain" description="Integrase catalytic" evidence="21">
    <location>
        <begin position="450"/>
        <end position="627"/>
    </location>
</feature>
<dbReference type="Pfam" id="PF07727">
    <property type="entry name" value="RVT_2"/>
    <property type="match status" value="1"/>
</dbReference>
<dbReference type="PANTHER" id="PTHR42648">
    <property type="entry name" value="TRANSPOSASE, PUTATIVE-RELATED"/>
    <property type="match status" value="1"/>
</dbReference>
<dbReference type="InterPro" id="IPR054722">
    <property type="entry name" value="PolX-like_BBD"/>
</dbReference>
<keyword evidence="18" id="KW-0863">Zinc-finger</keyword>
<dbReference type="InterPro" id="IPR036397">
    <property type="entry name" value="RNaseH_sf"/>
</dbReference>
<evidence type="ECO:0000259" key="21">
    <source>
        <dbReference type="PROSITE" id="PS50994"/>
    </source>
</evidence>
<evidence type="ECO:0000259" key="20">
    <source>
        <dbReference type="PROSITE" id="PS50158"/>
    </source>
</evidence>
<protein>
    <submittedName>
        <fullName evidence="22">Unnamed protein product</fullName>
    </submittedName>
</protein>
<evidence type="ECO:0000256" key="5">
    <source>
        <dbReference type="ARBA" id="ARBA00022723"/>
    </source>
</evidence>
<evidence type="ECO:0000313" key="23">
    <source>
        <dbReference type="Proteomes" id="UP001165121"/>
    </source>
</evidence>
<dbReference type="Gene3D" id="3.30.420.10">
    <property type="entry name" value="Ribonuclease H-like superfamily/Ribonuclease H"/>
    <property type="match status" value="1"/>
</dbReference>
<dbReference type="GO" id="GO:0003964">
    <property type="term" value="F:RNA-directed DNA polymerase activity"/>
    <property type="evidence" value="ECO:0007669"/>
    <property type="project" value="UniProtKB-KW"/>
</dbReference>
<keyword evidence="7" id="KW-0064">Aspartyl protease</keyword>
<dbReference type="InterPro" id="IPR039537">
    <property type="entry name" value="Retrotran_Ty1/copia-like"/>
</dbReference>
<keyword evidence="23" id="KW-1185">Reference proteome</keyword>
<keyword evidence="16" id="KW-0233">DNA recombination</keyword>
<dbReference type="SMART" id="SM00343">
    <property type="entry name" value="ZnF_C2HC"/>
    <property type="match status" value="1"/>
</dbReference>
<evidence type="ECO:0000256" key="11">
    <source>
        <dbReference type="ARBA" id="ARBA00022842"/>
    </source>
</evidence>
<keyword evidence="14" id="KW-0239">DNA-directed DNA polymerase</keyword>
<evidence type="ECO:0000256" key="10">
    <source>
        <dbReference type="ARBA" id="ARBA00022840"/>
    </source>
</evidence>
<dbReference type="InterPro" id="IPR057670">
    <property type="entry name" value="SH3_retrovirus"/>
</dbReference>
<dbReference type="Pfam" id="PF00098">
    <property type="entry name" value="zf-CCHC"/>
    <property type="match status" value="1"/>
</dbReference>
<keyword evidence="11" id="KW-0460">Magnesium</keyword>
<evidence type="ECO:0000256" key="6">
    <source>
        <dbReference type="ARBA" id="ARBA00022741"/>
    </source>
</evidence>
<keyword evidence="6" id="KW-0547">Nucleotide-binding</keyword>